<dbReference type="GO" id="GO:0009055">
    <property type="term" value="F:electron transfer activity"/>
    <property type="evidence" value="ECO:0007669"/>
    <property type="project" value="InterPro"/>
</dbReference>
<dbReference type="GO" id="GO:0005506">
    <property type="term" value="F:iron ion binding"/>
    <property type="evidence" value="ECO:0007669"/>
    <property type="project" value="InterPro"/>
</dbReference>
<feature type="binding site" description="covalent" evidence="6">
    <location>
        <position position="119"/>
    </location>
    <ligand>
        <name>heme c</name>
        <dbReference type="ChEBI" id="CHEBI:61717"/>
    </ligand>
</feature>
<proteinExistence type="predicted"/>
<dbReference type="InterPro" id="IPR002324">
    <property type="entry name" value="Cyt_c_ID"/>
</dbReference>
<reference evidence="8" key="2">
    <citation type="submission" date="2020-09" db="EMBL/GenBank/DDBJ databases">
        <authorList>
            <person name="Sun Q."/>
            <person name="Zhou Y."/>
        </authorList>
    </citation>
    <scope>NUCLEOTIDE SEQUENCE</scope>
    <source>
        <strain evidence="8">CGMCC 1.12195</strain>
    </source>
</reference>
<feature type="binding site" description="covalent" evidence="6">
    <location>
        <position position="74"/>
    </location>
    <ligand>
        <name>heme c</name>
        <dbReference type="ChEBI" id="CHEBI:61717"/>
    </ligand>
</feature>
<evidence type="ECO:0000256" key="5">
    <source>
        <dbReference type="ARBA" id="ARBA00023004"/>
    </source>
</evidence>
<organism evidence="8 9">
    <name type="scientific">Parapedobacter pyrenivorans</name>
    <dbReference type="NCBI Taxonomy" id="1305674"/>
    <lineage>
        <taxon>Bacteria</taxon>
        <taxon>Pseudomonadati</taxon>
        <taxon>Bacteroidota</taxon>
        <taxon>Sphingobacteriia</taxon>
        <taxon>Sphingobacteriales</taxon>
        <taxon>Sphingobacteriaceae</taxon>
        <taxon>Parapedobacter</taxon>
    </lineage>
</organism>
<keyword evidence="1" id="KW-0813">Transport</keyword>
<dbReference type="InterPro" id="IPR036909">
    <property type="entry name" value="Cyt_c-like_dom_sf"/>
</dbReference>
<keyword evidence="4" id="KW-0249">Electron transport</keyword>
<evidence type="ECO:0000259" key="7">
    <source>
        <dbReference type="PROSITE" id="PS51007"/>
    </source>
</evidence>
<dbReference type="AlphaFoldDB" id="A0A917I355"/>
<evidence type="ECO:0000313" key="8">
    <source>
        <dbReference type="EMBL" id="GGH03546.1"/>
    </source>
</evidence>
<keyword evidence="9" id="KW-1185">Reference proteome</keyword>
<dbReference type="Pfam" id="PF00034">
    <property type="entry name" value="Cytochrom_C"/>
    <property type="match status" value="1"/>
</dbReference>
<dbReference type="Proteomes" id="UP000660862">
    <property type="component" value="Unassembled WGS sequence"/>
</dbReference>
<dbReference type="SUPFAM" id="SSF46626">
    <property type="entry name" value="Cytochrome c"/>
    <property type="match status" value="1"/>
</dbReference>
<feature type="domain" description="Cytochrome c" evidence="7">
    <location>
        <begin position="56"/>
        <end position="141"/>
    </location>
</feature>
<keyword evidence="2 6" id="KW-0349">Heme</keyword>
<keyword evidence="5 6" id="KW-0408">Iron</keyword>
<dbReference type="GO" id="GO:0020037">
    <property type="term" value="F:heme binding"/>
    <property type="evidence" value="ECO:0007669"/>
    <property type="project" value="InterPro"/>
</dbReference>
<evidence type="ECO:0000256" key="4">
    <source>
        <dbReference type="ARBA" id="ARBA00022982"/>
    </source>
</evidence>
<dbReference type="EMBL" id="BMER01000006">
    <property type="protein sequence ID" value="GGH03546.1"/>
    <property type="molecule type" value="Genomic_DNA"/>
</dbReference>
<evidence type="ECO:0000256" key="1">
    <source>
        <dbReference type="ARBA" id="ARBA00022448"/>
    </source>
</evidence>
<dbReference type="PRINTS" id="PR00606">
    <property type="entry name" value="CYTCHROMECID"/>
</dbReference>
<comment type="caution">
    <text evidence="8">The sequence shown here is derived from an EMBL/GenBank/DDBJ whole genome shotgun (WGS) entry which is preliminary data.</text>
</comment>
<dbReference type="Gene3D" id="1.10.760.10">
    <property type="entry name" value="Cytochrome c-like domain"/>
    <property type="match status" value="1"/>
</dbReference>
<dbReference type="InterPro" id="IPR009056">
    <property type="entry name" value="Cyt_c-like_dom"/>
</dbReference>
<accession>A0A917I355</accession>
<protein>
    <recommendedName>
        <fullName evidence="7">Cytochrome c domain-containing protein</fullName>
    </recommendedName>
</protein>
<sequence length="144" mass="16049">MVMYVSFSDFIVLLVFVVMAGCTSEASRRSGNQPQESRKLPIERLGGEADIMPSIELLDKGRVLMSYSDCATCHKEADRKRGPAFEDIAARYPMNSTYINILAKRIMLGTKGTWGNVVMPPHPTLSEKDAETMVMYILSLARPD</sequence>
<evidence type="ECO:0000256" key="6">
    <source>
        <dbReference type="PIRSR" id="PIRSR602324-1"/>
    </source>
</evidence>
<keyword evidence="3 6" id="KW-0479">Metal-binding</keyword>
<comment type="PTM">
    <text evidence="6">Binds 1 heme c group covalently per subunit.</text>
</comment>
<feature type="binding site" description="covalent" evidence="6">
    <location>
        <position position="70"/>
    </location>
    <ligand>
        <name>heme c</name>
        <dbReference type="ChEBI" id="CHEBI:61717"/>
    </ligand>
</feature>
<evidence type="ECO:0000256" key="3">
    <source>
        <dbReference type="ARBA" id="ARBA00022723"/>
    </source>
</evidence>
<evidence type="ECO:0000256" key="2">
    <source>
        <dbReference type="ARBA" id="ARBA00022617"/>
    </source>
</evidence>
<name>A0A917I355_9SPHI</name>
<dbReference type="PROSITE" id="PS51007">
    <property type="entry name" value="CYTC"/>
    <property type="match status" value="1"/>
</dbReference>
<reference evidence="8" key="1">
    <citation type="journal article" date="2014" name="Int. J. Syst. Evol. Microbiol.">
        <title>Complete genome sequence of Corynebacterium casei LMG S-19264T (=DSM 44701T), isolated from a smear-ripened cheese.</title>
        <authorList>
            <consortium name="US DOE Joint Genome Institute (JGI-PGF)"/>
            <person name="Walter F."/>
            <person name="Albersmeier A."/>
            <person name="Kalinowski J."/>
            <person name="Ruckert C."/>
        </authorList>
    </citation>
    <scope>NUCLEOTIDE SEQUENCE</scope>
    <source>
        <strain evidence="8">CGMCC 1.12195</strain>
    </source>
</reference>
<gene>
    <name evidence="8" type="ORF">GCM10007415_44650</name>
</gene>
<evidence type="ECO:0000313" key="9">
    <source>
        <dbReference type="Proteomes" id="UP000660862"/>
    </source>
</evidence>